<keyword evidence="6 8" id="KW-0472">Membrane</keyword>
<dbReference type="STRING" id="1434700.SAMN06296427_10317"/>
<sequence>MNMRLLTMVFFLMLSAMSFANDKKGTITGKVQDGAGKAIPYASIEIYTKGETQSLVSGGMSEDDGTFVIEGIDYGTYELVITAVGFNDKVQDINVQNAATDLGGIVMGSDIVVLEGAEIRAETSQYRTEIDKRVVDVGKDLVSAGADAASVLNNIPSVSVDQQTGALSLRGNENVKVMVDGKPSNIPAAQLLKQLPSNAIAKVEIITNPSAKYDPEGNSGIINIITHKNKRKGYNVGLDLGYTLGDNSRHNGSVNANVNTGSFNFFGNYNANFGRNRFHGEVNNYDTLLDQFFDVNDENNSQVFKVGFDWFIGEKTALTLYTSQFYNRGEGGAQANVFDNEVNTLFYNHSDVDGKYDNQDYSLNFKQDFGKENHNIVLDAIYSTSDNKDTRNYVNTFPIETFSEWRKGKNENTRINLDYTNQIIDGGKIEAGLQFRQEKNENDMLSTQVLDNEDDQGNPFTYSPDVDYQFTRDIYSAYVNYGQTFGKFGMQLGVRAERVEENADYNVVPTGVGTFKNDYTEFYPSAFLTYDVTERGQILLNYSRRVDRPWIGQMTPVPEWTTPTMTSEGNPELRPQFTNSYELGYLQRFKGGSLNATAFYRKVNDVLFRYLENKTIIVNGVETPTVVQKYINYEDSESYGVELSANYKPVKWWSFNASFDIFANKFYLGEEEVTGTPWNFRINNNINLTKDLSVQNFFMYRGPFKFIQGEMQPMWRMDLGMRYSFMDGKAAFTARVSDIFKTFNAEAHITNPTPGLGQFFWESQTLYVGFSYNFGGEVRKRHLNQESNQSGGGGGIGF</sequence>
<protein>
    <submittedName>
        <fullName evidence="11">Outer membrane receptor proteins, mostly Fe transport</fullName>
    </submittedName>
</protein>
<evidence type="ECO:0000313" key="12">
    <source>
        <dbReference type="Proteomes" id="UP000192393"/>
    </source>
</evidence>
<proteinExistence type="inferred from homology"/>
<dbReference type="PANTHER" id="PTHR30069">
    <property type="entry name" value="TONB-DEPENDENT OUTER MEMBRANE RECEPTOR"/>
    <property type="match status" value="1"/>
</dbReference>
<dbReference type="GO" id="GO:0015344">
    <property type="term" value="F:siderophore uptake transmembrane transporter activity"/>
    <property type="evidence" value="ECO:0007669"/>
    <property type="project" value="TreeGrafter"/>
</dbReference>
<dbReference type="EMBL" id="FWXS01000003">
    <property type="protein sequence ID" value="SMC48791.1"/>
    <property type="molecule type" value="Genomic_DNA"/>
</dbReference>
<keyword evidence="4 8" id="KW-0812">Transmembrane</keyword>
<accession>A0A1W1ZL67</accession>
<feature type="signal peptide" evidence="9">
    <location>
        <begin position="1"/>
        <end position="20"/>
    </location>
</feature>
<evidence type="ECO:0000313" key="11">
    <source>
        <dbReference type="EMBL" id="SMC48791.1"/>
    </source>
</evidence>
<dbReference type="InterPro" id="IPR036942">
    <property type="entry name" value="Beta-barrel_TonB_sf"/>
</dbReference>
<name>A0A1W1ZL67_9FLAO</name>
<evidence type="ECO:0000256" key="7">
    <source>
        <dbReference type="ARBA" id="ARBA00023237"/>
    </source>
</evidence>
<feature type="domain" description="Outer membrane protein beta-barrel" evidence="10">
    <location>
        <begin position="368"/>
        <end position="772"/>
    </location>
</feature>
<dbReference type="InterPro" id="IPR037066">
    <property type="entry name" value="Plug_dom_sf"/>
</dbReference>
<evidence type="ECO:0000256" key="4">
    <source>
        <dbReference type="ARBA" id="ARBA00022692"/>
    </source>
</evidence>
<dbReference type="SUPFAM" id="SSF56935">
    <property type="entry name" value="Porins"/>
    <property type="match status" value="1"/>
</dbReference>
<evidence type="ECO:0000256" key="2">
    <source>
        <dbReference type="ARBA" id="ARBA00022448"/>
    </source>
</evidence>
<dbReference type="SUPFAM" id="SSF49452">
    <property type="entry name" value="Starch-binding domain-like"/>
    <property type="match status" value="1"/>
</dbReference>
<dbReference type="GO" id="GO:0044718">
    <property type="term" value="P:siderophore transmembrane transport"/>
    <property type="evidence" value="ECO:0007669"/>
    <property type="project" value="TreeGrafter"/>
</dbReference>
<dbReference type="InterPro" id="IPR041700">
    <property type="entry name" value="OMP_b-brl_3"/>
</dbReference>
<keyword evidence="3 8" id="KW-1134">Transmembrane beta strand</keyword>
<evidence type="ECO:0000256" key="3">
    <source>
        <dbReference type="ARBA" id="ARBA00022452"/>
    </source>
</evidence>
<evidence type="ECO:0000256" key="9">
    <source>
        <dbReference type="SAM" id="SignalP"/>
    </source>
</evidence>
<keyword evidence="7 8" id="KW-0998">Cell outer membrane</keyword>
<dbReference type="PANTHER" id="PTHR30069:SF29">
    <property type="entry name" value="HEMOGLOBIN AND HEMOGLOBIN-HAPTOGLOBIN-BINDING PROTEIN 1-RELATED"/>
    <property type="match status" value="1"/>
</dbReference>
<dbReference type="OrthoDB" id="8764943at2"/>
<dbReference type="AlphaFoldDB" id="A0A1W1ZL67"/>
<dbReference type="PROSITE" id="PS52016">
    <property type="entry name" value="TONB_DEPENDENT_REC_3"/>
    <property type="match status" value="1"/>
</dbReference>
<gene>
    <name evidence="11" type="ORF">SAMN06296427_10317</name>
</gene>
<evidence type="ECO:0000256" key="6">
    <source>
        <dbReference type="ARBA" id="ARBA00023136"/>
    </source>
</evidence>
<dbReference type="InterPro" id="IPR013784">
    <property type="entry name" value="Carb-bd-like_fold"/>
</dbReference>
<evidence type="ECO:0000256" key="8">
    <source>
        <dbReference type="PROSITE-ProRule" id="PRU01360"/>
    </source>
</evidence>
<keyword evidence="12" id="KW-1185">Reference proteome</keyword>
<dbReference type="Proteomes" id="UP000192393">
    <property type="component" value="Unassembled WGS sequence"/>
</dbReference>
<dbReference type="Pfam" id="PF13620">
    <property type="entry name" value="CarboxypepD_reg"/>
    <property type="match status" value="1"/>
</dbReference>
<dbReference type="Gene3D" id="2.60.40.1120">
    <property type="entry name" value="Carboxypeptidase-like, regulatory domain"/>
    <property type="match status" value="1"/>
</dbReference>
<dbReference type="Gene3D" id="2.40.170.20">
    <property type="entry name" value="TonB-dependent receptor, beta-barrel domain"/>
    <property type="match status" value="1"/>
</dbReference>
<keyword evidence="2 8" id="KW-0813">Transport</keyword>
<dbReference type="Gene3D" id="2.170.130.10">
    <property type="entry name" value="TonB-dependent receptor, plug domain"/>
    <property type="match status" value="1"/>
</dbReference>
<organism evidence="11 12">
    <name type="scientific">Moheibacter sediminis</name>
    <dbReference type="NCBI Taxonomy" id="1434700"/>
    <lineage>
        <taxon>Bacteria</taxon>
        <taxon>Pseudomonadati</taxon>
        <taxon>Bacteroidota</taxon>
        <taxon>Flavobacteriia</taxon>
        <taxon>Flavobacteriales</taxon>
        <taxon>Weeksellaceae</taxon>
        <taxon>Moheibacter</taxon>
    </lineage>
</organism>
<keyword evidence="5 9" id="KW-0732">Signal</keyword>
<evidence type="ECO:0000259" key="10">
    <source>
        <dbReference type="Pfam" id="PF14905"/>
    </source>
</evidence>
<reference evidence="11 12" key="1">
    <citation type="submission" date="2017-04" db="EMBL/GenBank/DDBJ databases">
        <authorList>
            <person name="Afonso C.L."/>
            <person name="Miller P.J."/>
            <person name="Scott M.A."/>
            <person name="Spackman E."/>
            <person name="Goraichik I."/>
            <person name="Dimitrov K.M."/>
            <person name="Suarez D.L."/>
            <person name="Swayne D.E."/>
        </authorList>
    </citation>
    <scope>NUCLEOTIDE SEQUENCE [LARGE SCALE GENOMIC DNA]</scope>
    <source>
        <strain evidence="11 12">CGMCC 1.12708</strain>
    </source>
</reference>
<keyword evidence="11" id="KW-0675">Receptor</keyword>
<dbReference type="GO" id="GO:0030246">
    <property type="term" value="F:carbohydrate binding"/>
    <property type="evidence" value="ECO:0007669"/>
    <property type="project" value="InterPro"/>
</dbReference>
<comment type="similarity">
    <text evidence="8">Belongs to the TonB-dependent receptor family.</text>
</comment>
<feature type="chain" id="PRO_5013139661" evidence="9">
    <location>
        <begin position="21"/>
        <end position="798"/>
    </location>
</feature>
<evidence type="ECO:0000256" key="1">
    <source>
        <dbReference type="ARBA" id="ARBA00004571"/>
    </source>
</evidence>
<dbReference type="GO" id="GO:0009279">
    <property type="term" value="C:cell outer membrane"/>
    <property type="evidence" value="ECO:0007669"/>
    <property type="project" value="UniProtKB-SubCell"/>
</dbReference>
<dbReference type="Pfam" id="PF14905">
    <property type="entry name" value="OMP_b-brl_3"/>
    <property type="match status" value="1"/>
</dbReference>
<evidence type="ECO:0000256" key="5">
    <source>
        <dbReference type="ARBA" id="ARBA00022729"/>
    </source>
</evidence>
<dbReference type="InterPro" id="IPR039426">
    <property type="entry name" value="TonB-dep_rcpt-like"/>
</dbReference>
<comment type="subcellular location">
    <subcellularLocation>
        <location evidence="1 8">Cell outer membrane</location>
        <topology evidence="1 8">Multi-pass membrane protein</topology>
    </subcellularLocation>
</comment>